<dbReference type="EMBL" id="JARAOO010000004">
    <property type="protein sequence ID" value="KAJ7970979.1"/>
    <property type="molecule type" value="Genomic_DNA"/>
</dbReference>
<dbReference type="AlphaFoldDB" id="A0AAD7PXG9"/>
<evidence type="ECO:0000313" key="1">
    <source>
        <dbReference type="EMBL" id="KAJ7970979.1"/>
    </source>
</evidence>
<keyword evidence="1" id="KW-0645">Protease</keyword>
<protein>
    <submittedName>
        <fullName evidence="1">Protease Do-like 8, chloroplastic</fullName>
    </submittedName>
</protein>
<name>A0AAD7PXG9_QUISA</name>
<keyword evidence="2" id="KW-1185">Reference proteome</keyword>
<gene>
    <name evidence="1" type="ORF">O6P43_009078</name>
</gene>
<reference evidence="1" key="1">
    <citation type="journal article" date="2023" name="Science">
        <title>Elucidation of the pathway for biosynthesis of saponin adjuvants from the soapbark tree.</title>
        <authorList>
            <person name="Reed J."/>
            <person name="Orme A."/>
            <person name="El-Demerdash A."/>
            <person name="Owen C."/>
            <person name="Martin L.B.B."/>
            <person name="Misra R.C."/>
            <person name="Kikuchi S."/>
            <person name="Rejzek M."/>
            <person name="Martin A.C."/>
            <person name="Harkess A."/>
            <person name="Leebens-Mack J."/>
            <person name="Louveau T."/>
            <person name="Stephenson M.J."/>
            <person name="Osbourn A."/>
        </authorList>
    </citation>
    <scope>NUCLEOTIDE SEQUENCE</scope>
    <source>
        <strain evidence="1">S10</strain>
    </source>
</reference>
<dbReference type="GO" id="GO:0006508">
    <property type="term" value="P:proteolysis"/>
    <property type="evidence" value="ECO:0007669"/>
    <property type="project" value="UniProtKB-KW"/>
</dbReference>
<keyword evidence="1" id="KW-0378">Hydrolase</keyword>
<proteinExistence type="predicted"/>
<organism evidence="1 2">
    <name type="scientific">Quillaja saponaria</name>
    <name type="common">Soap bark tree</name>
    <dbReference type="NCBI Taxonomy" id="32244"/>
    <lineage>
        <taxon>Eukaryota</taxon>
        <taxon>Viridiplantae</taxon>
        <taxon>Streptophyta</taxon>
        <taxon>Embryophyta</taxon>
        <taxon>Tracheophyta</taxon>
        <taxon>Spermatophyta</taxon>
        <taxon>Magnoliopsida</taxon>
        <taxon>eudicotyledons</taxon>
        <taxon>Gunneridae</taxon>
        <taxon>Pentapetalae</taxon>
        <taxon>rosids</taxon>
        <taxon>fabids</taxon>
        <taxon>Fabales</taxon>
        <taxon>Quillajaceae</taxon>
        <taxon>Quillaja</taxon>
    </lineage>
</organism>
<comment type="caution">
    <text evidence="1">The sequence shown here is derived from an EMBL/GenBank/DDBJ whole genome shotgun (WGS) entry which is preliminary data.</text>
</comment>
<dbReference type="Proteomes" id="UP001163823">
    <property type="component" value="Chromosome 4"/>
</dbReference>
<dbReference type="GO" id="GO:0008233">
    <property type="term" value="F:peptidase activity"/>
    <property type="evidence" value="ECO:0007669"/>
    <property type="project" value="UniProtKB-KW"/>
</dbReference>
<sequence length="167" mass="18176">MFDFCGLTSHVSSVLSQRDLFFDGISSLSSVCSPSQLSSNDAIASQPMSIQRDMYDQTQDLSDIVQNYSFCNAPIAVSVFNPVFKLPAFKELIRHISRCGFAIPRQPVFNIATQLIQSGKVIRAGFAGNSSAAKAGLHPTRRDFAGNLVLDTSLLQLIIDLSKAEQS</sequence>
<accession>A0AAD7PXG9</accession>
<evidence type="ECO:0000313" key="2">
    <source>
        <dbReference type="Proteomes" id="UP001163823"/>
    </source>
</evidence>